<comment type="caution">
    <text evidence="2">The sequence shown here is derived from an EMBL/GenBank/DDBJ whole genome shotgun (WGS) entry which is preliminary data.</text>
</comment>
<organism evidence="2 3">
    <name type="scientific">Pleionea mediterranea</name>
    <dbReference type="NCBI Taxonomy" id="523701"/>
    <lineage>
        <taxon>Bacteria</taxon>
        <taxon>Pseudomonadati</taxon>
        <taxon>Pseudomonadota</taxon>
        <taxon>Gammaproteobacteria</taxon>
        <taxon>Oceanospirillales</taxon>
        <taxon>Pleioneaceae</taxon>
        <taxon>Pleionea</taxon>
    </lineage>
</organism>
<dbReference type="InterPro" id="IPR002347">
    <property type="entry name" value="SDR_fam"/>
</dbReference>
<dbReference type="Proteomes" id="UP000245790">
    <property type="component" value="Unassembled WGS sequence"/>
</dbReference>
<evidence type="ECO:0000313" key="3">
    <source>
        <dbReference type="Proteomes" id="UP000245790"/>
    </source>
</evidence>
<dbReference type="SUPFAM" id="SSF51735">
    <property type="entry name" value="NAD(P)-binding Rossmann-fold domains"/>
    <property type="match status" value="1"/>
</dbReference>
<gene>
    <name evidence="2" type="ORF">C8D97_11467</name>
</gene>
<name>A0A316FE04_9GAMM</name>
<evidence type="ECO:0000256" key="1">
    <source>
        <dbReference type="ARBA" id="ARBA00006484"/>
    </source>
</evidence>
<dbReference type="InterPro" id="IPR050259">
    <property type="entry name" value="SDR"/>
</dbReference>
<dbReference type="RefSeq" id="WP_109764936.1">
    <property type="nucleotide sequence ID" value="NZ_QGGU01000014.1"/>
</dbReference>
<dbReference type="PANTHER" id="PTHR42879:SF6">
    <property type="entry name" value="NADPH-DEPENDENT REDUCTASE BACG"/>
    <property type="match status" value="1"/>
</dbReference>
<keyword evidence="3" id="KW-1185">Reference proteome</keyword>
<reference evidence="2 3" key="1">
    <citation type="submission" date="2018-05" db="EMBL/GenBank/DDBJ databases">
        <title>Genomic Encyclopedia of Type Strains, Phase IV (KMG-IV): sequencing the most valuable type-strain genomes for metagenomic binning, comparative biology and taxonomic classification.</title>
        <authorList>
            <person name="Goeker M."/>
        </authorList>
    </citation>
    <scope>NUCLEOTIDE SEQUENCE [LARGE SCALE GENOMIC DNA]</scope>
    <source>
        <strain evidence="2 3">DSM 25350</strain>
    </source>
</reference>
<evidence type="ECO:0000313" key="2">
    <source>
        <dbReference type="EMBL" id="PWK45394.1"/>
    </source>
</evidence>
<accession>A0A316FE04</accession>
<sequence>MMNLELTGKKALVCGSSQGIGKAIALQLAKQGASVTLFSRNQQKLEAVKNELDTSKGQTHDVLVADFSDTEQVKSVLDDHLSAGQQYSILINNTGGPAPGPAHQADAEAFLAAFNQHLINNQNITQRLLEGMKQSGSGRIINVISTSVKQPLPNLGVSNTVRGAVANWAKTIANELGPFNITVNNVLPGATNTVRLESIISNKAKKLNKSIEEVTEMEKSIIPLRRFGEAEEFANAVGFLASPAGAYITGVNLPVDGGRTGSL</sequence>
<protein>
    <submittedName>
        <fullName evidence="2">3-oxoacyl-[acyl-carrier protein] reductase</fullName>
    </submittedName>
</protein>
<dbReference type="Pfam" id="PF13561">
    <property type="entry name" value="adh_short_C2"/>
    <property type="match status" value="1"/>
</dbReference>
<dbReference type="EMBL" id="QGGU01000014">
    <property type="protein sequence ID" value="PWK45394.1"/>
    <property type="molecule type" value="Genomic_DNA"/>
</dbReference>
<dbReference type="PRINTS" id="PR00081">
    <property type="entry name" value="GDHRDH"/>
</dbReference>
<dbReference type="InterPro" id="IPR036291">
    <property type="entry name" value="NAD(P)-bd_dom_sf"/>
</dbReference>
<dbReference type="CDD" id="cd05344">
    <property type="entry name" value="BKR_like_SDR_like"/>
    <property type="match status" value="1"/>
</dbReference>
<dbReference type="Gene3D" id="3.40.50.720">
    <property type="entry name" value="NAD(P)-binding Rossmann-like Domain"/>
    <property type="match status" value="1"/>
</dbReference>
<comment type="similarity">
    <text evidence="1">Belongs to the short-chain dehydrogenases/reductases (SDR) family.</text>
</comment>
<dbReference type="PANTHER" id="PTHR42879">
    <property type="entry name" value="3-OXOACYL-(ACYL-CARRIER-PROTEIN) REDUCTASE"/>
    <property type="match status" value="1"/>
</dbReference>
<dbReference type="OrthoDB" id="9804774at2"/>
<proteinExistence type="inferred from homology"/>
<dbReference type="AlphaFoldDB" id="A0A316FE04"/>